<proteinExistence type="predicted"/>
<dbReference type="PANTHER" id="PTHR22916:SF3">
    <property type="entry name" value="UDP-GLCNAC:BETAGAL BETA-1,3-N-ACETYLGLUCOSAMINYLTRANSFERASE-LIKE PROTEIN 1"/>
    <property type="match status" value="1"/>
</dbReference>
<reference evidence="2 3" key="1">
    <citation type="submission" date="2023-08" db="EMBL/GenBank/DDBJ databases">
        <title>Whole-genome sequencing of halo(alkali)philic microorganisms from hypersaline lakes.</title>
        <authorList>
            <person name="Sorokin D.Y."/>
            <person name="Abbas B."/>
            <person name="Merkel A.Y."/>
        </authorList>
    </citation>
    <scope>NUCLEOTIDE SEQUENCE [LARGE SCALE GENOMIC DNA]</scope>
    <source>
        <strain evidence="2 3">AB-CW4</strain>
    </source>
</reference>
<sequence length="252" mass="28131">MKTSPLISVVMPVRNAAPYLEQSVSSVLEQSLSDLEMLVVDDGSSDGSRAILSELAAGDERIRCLDSGGVAQAAVARNTGLAAMRGRYVAFIDADDFWLPGKLERQLELMERQGAWFSFTAYEKVDEHGRRAGRQVRVPDSVDHERLLGGCVIGCSTVVIDTQQTGTFQMPVYRRGQDYACWLRLLRNHGEARGLDEVLACYREHRGSLSFNKLAKAAANWRIFRDQEELGILRAMHCMARYAAHGVRKRLI</sequence>
<protein>
    <submittedName>
        <fullName evidence="2">Glycosyltransferase family 2 protein</fullName>
        <ecNumber evidence="2">2.4.-.-</ecNumber>
    </submittedName>
</protein>
<keyword evidence="3" id="KW-1185">Reference proteome</keyword>
<comment type="caution">
    <text evidence="2">The sequence shown here is derived from an EMBL/GenBank/DDBJ whole genome shotgun (WGS) entry which is preliminary data.</text>
</comment>
<evidence type="ECO:0000313" key="3">
    <source>
        <dbReference type="Proteomes" id="UP001239019"/>
    </source>
</evidence>
<evidence type="ECO:0000259" key="1">
    <source>
        <dbReference type="Pfam" id="PF00535"/>
    </source>
</evidence>
<dbReference type="SUPFAM" id="SSF53448">
    <property type="entry name" value="Nucleotide-diphospho-sugar transferases"/>
    <property type="match status" value="1"/>
</dbReference>
<accession>A0ABU0WAA4</accession>
<dbReference type="Pfam" id="PF00535">
    <property type="entry name" value="Glycos_transf_2"/>
    <property type="match status" value="1"/>
</dbReference>
<organism evidence="2 3">
    <name type="scientific">Natronospira bacteriovora</name>
    <dbReference type="NCBI Taxonomy" id="3069753"/>
    <lineage>
        <taxon>Bacteria</taxon>
        <taxon>Pseudomonadati</taxon>
        <taxon>Pseudomonadota</taxon>
        <taxon>Gammaproteobacteria</taxon>
        <taxon>Natronospirales</taxon>
        <taxon>Natronospiraceae</taxon>
        <taxon>Natronospira</taxon>
    </lineage>
</organism>
<keyword evidence="2" id="KW-0808">Transferase</keyword>
<dbReference type="Proteomes" id="UP001239019">
    <property type="component" value="Unassembled WGS sequence"/>
</dbReference>
<name>A0ABU0WAA4_9GAMM</name>
<gene>
    <name evidence="2" type="ORF">RBH19_08445</name>
</gene>
<dbReference type="EMBL" id="JAVDDT010000004">
    <property type="protein sequence ID" value="MDQ2069900.1"/>
    <property type="molecule type" value="Genomic_DNA"/>
</dbReference>
<dbReference type="Gene3D" id="3.90.550.10">
    <property type="entry name" value="Spore Coat Polysaccharide Biosynthesis Protein SpsA, Chain A"/>
    <property type="match status" value="1"/>
</dbReference>
<dbReference type="PANTHER" id="PTHR22916">
    <property type="entry name" value="GLYCOSYLTRANSFERASE"/>
    <property type="match status" value="1"/>
</dbReference>
<evidence type="ECO:0000313" key="2">
    <source>
        <dbReference type="EMBL" id="MDQ2069900.1"/>
    </source>
</evidence>
<dbReference type="CDD" id="cd00761">
    <property type="entry name" value="Glyco_tranf_GTA_type"/>
    <property type="match status" value="1"/>
</dbReference>
<dbReference type="InterPro" id="IPR001173">
    <property type="entry name" value="Glyco_trans_2-like"/>
</dbReference>
<dbReference type="RefSeq" id="WP_306728394.1">
    <property type="nucleotide sequence ID" value="NZ_JAVDDT010000004.1"/>
</dbReference>
<feature type="domain" description="Glycosyltransferase 2-like" evidence="1">
    <location>
        <begin position="8"/>
        <end position="134"/>
    </location>
</feature>
<dbReference type="GO" id="GO:0016757">
    <property type="term" value="F:glycosyltransferase activity"/>
    <property type="evidence" value="ECO:0007669"/>
    <property type="project" value="UniProtKB-KW"/>
</dbReference>
<dbReference type="EC" id="2.4.-.-" evidence="2"/>
<dbReference type="InterPro" id="IPR029044">
    <property type="entry name" value="Nucleotide-diphossugar_trans"/>
</dbReference>
<keyword evidence="2" id="KW-0328">Glycosyltransferase</keyword>